<dbReference type="SUPFAM" id="SSF53098">
    <property type="entry name" value="Ribonuclease H-like"/>
    <property type="match status" value="1"/>
</dbReference>
<keyword evidence="4" id="KW-1185">Reference proteome</keyword>
<dbReference type="InterPro" id="IPR043128">
    <property type="entry name" value="Rev_trsase/Diguanyl_cyclase"/>
</dbReference>
<name>A0ABQ5K3K1_9EUKA</name>
<comment type="caution">
    <text evidence="3">The sequence shown here is derived from an EMBL/GenBank/DDBJ whole genome shotgun (WGS) entry which is preliminary data.</text>
</comment>
<sequence length="498" mass="56835">MAHTSQTFAISSIDLGIAKDEEYRKTLSREVYFSAEKEMRTRLYEDIVSPLDDTGSEWTCEIEDLRPEIIRLLEPYLARIDKRKPAKVPAFTLAFPPDNTPPASKARRIPFHLQEEVKTLIDELLDLDFISPSKSPFAAPIVLARRGNGQLRLCCDFTRLNRISPNDQYPILRQDSLFTALSGKTVFGALNLRRGYFNIEVAEPTKHITAFITPWGLYQWNRMPFGLKTAPAHFQRCINSIFKDLVPCACLIYLDDILVFGKDNVEFLTNLKRVLDRLADFNFCLNLAKCKIGMHKVKYLGFIISGEGRKIDSKKLGDLRSLTLPSSLKVVQRMIGKLNYLREFIPDYSRSAEPITRIMKKPYKKTAWGSEQSQAWNNILTQLERRLTLCHASPEGKFIVRTDAASNSGIGGILIQVDPLGKERLINLFARKFNRTETRWSTYEQEQGLTLEGVLSVPCSGADVERFFSRFSFIYSPQRESLETSNAFVLSALMFNLN</sequence>
<dbReference type="PANTHER" id="PTHR37984:SF5">
    <property type="entry name" value="PROTEIN NYNRIN-LIKE"/>
    <property type="match status" value="1"/>
</dbReference>
<dbReference type="InterPro" id="IPR000477">
    <property type="entry name" value="RT_dom"/>
</dbReference>
<dbReference type="Pfam" id="PF00078">
    <property type="entry name" value="RVT_1"/>
    <property type="match status" value="1"/>
</dbReference>
<proteinExistence type="predicted"/>
<dbReference type="EMBL" id="BQXS01012703">
    <property type="protein sequence ID" value="GKT27097.1"/>
    <property type="molecule type" value="Genomic_DNA"/>
</dbReference>
<evidence type="ECO:0000259" key="2">
    <source>
        <dbReference type="PROSITE" id="PS50878"/>
    </source>
</evidence>
<protein>
    <recommendedName>
        <fullName evidence="2">Reverse transcriptase domain-containing protein</fullName>
    </recommendedName>
</protein>
<evidence type="ECO:0000313" key="3">
    <source>
        <dbReference type="EMBL" id="GKT27097.1"/>
    </source>
</evidence>
<dbReference type="InterPro" id="IPR043502">
    <property type="entry name" value="DNA/RNA_pol_sf"/>
</dbReference>
<keyword evidence="1" id="KW-0511">Multifunctional enzyme</keyword>
<reference evidence="3" key="1">
    <citation type="submission" date="2022-03" db="EMBL/GenBank/DDBJ databases">
        <title>Draft genome sequence of Aduncisulcus paluster, a free-living microaerophilic Fornicata.</title>
        <authorList>
            <person name="Yuyama I."/>
            <person name="Kume K."/>
            <person name="Tamura T."/>
            <person name="Inagaki Y."/>
            <person name="Hashimoto T."/>
        </authorList>
    </citation>
    <scope>NUCLEOTIDE SEQUENCE</scope>
    <source>
        <strain evidence="3">NY0171</strain>
    </source>
</reference>
<dbReference type="Proteomes" id="UP001057375">
    <property type="component" value="Unassembled WGS sequence"/>
</dbReference>
<gene>
    <name evidence="3" type="ORF">ADUPG1_013611</name>
</gene>
<dbReference type="CDD" id="cd01647">
    <property type="entry name" value="RT_LTR"/>
    <property type="match status" value="1"/>
</dbReference>
<dbReference type="InterPro" id="IPR041577">
    <property type="entry name" value="RT_RNaseH_2"/>
</dbReference>
<organism evidence="3 4">
    <name type="scientific">Aduncisulcus paluster</name>
    <dbReference type="NCBI Taxonomy" id="2918883"/>
    <lineage>
        <taxon>Eukaryota</taxon>
        <taxon>Metamonada</taxon>
        <taxon>Carpediemonas-like organisms</taxon>
        <taxon>Aduncisulcus</taxon>
    </lineage>
</organism>
<evidence type="ECO:0000313" key="4">
    <source>
        <dbReference type="Proteomes" id="UP001057375"/>
    </source>
</evidence>
<evidence type="ECO:0000256" key="1">
    <source>
        <dbReference type="ARBA" id="ARBA00023268"/>
    </source>
</evidence>
<accession>A0ABQ5K3K1</accession>
<dbReference type="Pfam" id="PF17919">
    <property type="entry name" value="RT_RNaseH_2"/>
    <property type="match status" value="1"/>
</dbReference>
<dbReference type="InterPro" id="IPR050951">
    <property type="entry name" value="Retrovirus_Pol_polyprotein"/>
</dbReference>
<dbReference type="Gene3D" id="3.10.10.10">
    <property type="entry name" value="HIV Type 1 Reverse Transcriptase, subunit A, domain 1"/>
    <property type="match status" value="1"/>
</dbReference>
<dbReference type="SUPFAM" id="SSF56672">
    <property type="entry name" value="DNA/RNA polymerases"/>
    <property type="match status" value="1"/>
</dbReference>
<dbReference type="Gene3D" id="3.30.70.270">
    <property type="match status" value="2"/>
</dbReference>
<dbReference type="InterPro" id="IPR012337">
    <property type="entry name" value="RNaseH-like_sf"/>
</dbReference>
<dbReference type="PROSITE" id="PS50878">
    <property type="entry name" value="RT_POL"/>
    <property type="match status" value="1"/>
</dbReference>
<feature type="domain" description="Reverse transcriptase" evidence="2">
    <location>
        <begin position="123"/>
        <end position="304"/>
    </location>
</feature>
<dbReference type="PANTHER" id="PTHR37984">
    <property type="entry name" value="PROTEIN CBG26694"/>
    <property type="match status" value="1"/>
</dbReference>